<feature type="compositionally biased region" description="Low complexity" evidence="1">
    <location>
        <begin position="1"/>
        <end position="13"/>
    </location>
</feature>
<sequence length="176" mass="18873">MPSEPLSPSLSTSSRHKFPKHDTGFPEPFNGVSNTTLPHPDADLSPDAVISQEDINFTGFMRRSRRPFNRHKTKRTISHGRITATAAEAPFVDAVIEEEEDGASADGNIAGRSRSGSSINPSRTGGVLSVSTGRPSTSRDADSVFSHNMGDVSPTTSTSSIKKKKGGMFRKLGFLN</sequence>
<organism evidence="2 3">
    <name type="scientific">Plectosphaerella cucumerina</name>
    <dbReference type="NCBI Taxonomy" id="40658"/>
    <lineage>
        <taxon>Eukaryota</taxon>
        <taxon>Fungi</taxon>
        <taxon>Dikarya</taxon>
        <taxon>Ascomycota</taxon>
        <taxon>Pezizomycotina</taxon>
        <taxon>Sordariomycetes</taxon>
        <taxon>Hypocreomycetidae</taxon>
        <taxon>Glomerellales</taxon>
        <taxon>Plectosphaerellaceae</taxon>
        <taxon>Plectosphaerella</taxon>
    </lineage>
</organism>
<evidence type="ECO:0000256" key="1">
    <source>
        <dbReference type="SAM" id="MobiDB-lite"/>
    </source>
</evidence>
<reference evidence="2" key="1">
    <citation type="journal article" date="2021" name="Nat. Commun.">
        <title>Genetic determinants of endophytism in the Arabidopsis root mycobiome.</title>
        <authorList>
            <person name="Mesny F."/>
            <person name="Miyauchi S."/>
            <person name="Thiergart T."/>
            <person name="Pickel B."/>
            <person name="Atanasova L."/>
            <person name="Karlsson M."/>
            <person name="Huettel B."/>
            <person name="Barry K.W."/>
            <person name="Haridas S."/>
            <person name="Chen C."/>
            <person name="Bauer D."/>
            <person name="Andreopoulos W."/>
            <person name="Pangilinan J."/>
            <person name="LaButti K."/>
            <person name="Riley R."/>
            <person name="Lipzen A."/>
            <person name="Clum A."/>
            <person name="Drula E."/>
            <person name="Henrissat B."/>
            <person name="Kohler A."/>
            <person name="Grigoriev I.V."/>
            <person name="Martin F.M."/>
            <person name="Hacquard S."/>
        </authorList>
    </citation>
    <scope>NUCLEOTIDE SEQUENCE</scope>
    <source>
        <strain evidence="2">MPI-CAGE-AT-0016</strain>
    </source>
</reference>
<name>A0A8K0TC65_9PEZI</name>
<protein>
    <submittedName>
        <fullName evidence="2">Uncharacterized protein</fullName>
    </submittedName>
</protein>
<evidence type="ECO:0000313" key="2">
    <source>
        <dbReference type="EMBL" id="KAH7358917.1"/>
    </source>
</evidence>
<feature type="region of interest" description="Disordered" evidence="1">
    <location>
        <begin position="1"/>
        <end position="48"/>
    </location>
</feature>
<comment type="caution">
    <text evidence="2">The sequence shown here is derived from an EMBL/GenBank/DDBJ whole genome shotgun (WGS) entry which is preliminary data.</text>
</comment>
<keyword evidence="3" id="KW-1185">Reference proteome</keyword>
<proteinExistence type="predicted"/>
<dbReference type="AlphaFoldDB" id="A0A8K0TC65"/>
<dbReference type="Proteomes" id="UP000813385">
    <property type="component" value="Unassembled WGS sequence"/>
</dbReference>
<feature type="region of interest" description="Disordered" evidence="1">
    <location>
        <begin position="97"/>
        <end position="164"/>
    </location>
</feature>
<dbReference type="EMBL" id="JAGPXD010000004">
    <property type="protein sequence ID" value="KAH7358917.1"/>
    <property type="molecule type" value="Genomic_DNA"/>
</dbReference>
<dbReference type="OrthoDB" id="5209158at2759"/>
<gene>
    <name evidence="2" type="ORF">B0T11DRAFT_109822</name>
</gene>
<evidence type="ECO:0000313" key="3">
    <source>
        <dbReference type="Proteomes" id="UP000813385"/>
    </source>
</evidence>
<feature type="compositionally biased region" description="Polar residues" evidence="1">
    <location>
        <begin position="114"/>
        <end position="136"/>
    </location>
</feature>
<accession>A0A8K0TC65</accession>